<dbReference type="EMBL" id="JABMKT010000005">
    <property type="protein sequence ID" value="NYV27539.1"/>
    <property type="molecule type" value="Genomic_DNA"/>
</dbReference>
<accession>A0A7Z0PEG4</accession>
<reference evidence="2 3" key="1">
    <citation type="submission" date="2020-05" db="EMBL/GenBank/DDBJ databases">
        <title>Streptobacillus felis strain LHL191014123.</title>
        <authorList>
            <person name="Fawzy A."/>
            <person name="Rau J."/>
            <person name="Risse K."/>
            <person name="Schauerte N."/>
            <person name="Geiger C."/>
            <person name="Blom J."/>
            <person name="Imirzalioglu C."/>
            <person name="Falgenhauer J."/>
            <person name="Bach A."/>
            <person name="Herden C."/>
            <person name="Eisenberg T."/>
        </authorList>
    </citation>
    <scope>NUCLEOTIDE SEQUENCE [LARGE SCALE GENOMIC DNA]</scope>
    <source>
        <strain evidence="2 3">LHL191014123</strain>
    </source>
</reference>
<feature type="transmembrane region" description="Helical" evidence="1">
    <location>
        <begin position="44"/>
        <end position="61"/>
    </location>
</feature>
<evidence type="ECO:0000313" key="2">
    <source>
        <dbReference type="EMBL" id="NYV27539.1"/>
    </source>
</evidence>
<comment type="caution">
    <text evidence="2">The sequence shown here is derived from an EMBL/GenBank/DDBJ whole genome shotgun (WGS) entry which is preliminary data.</text>
</comment>
<evidence type="ECO:0000313" key="3">
    <source>
        <dbReference type="Proteomes" id="UP000526184"/>
    </source>
</evidence>
<dbReference type="Pfam" id="PF11667">
    <property type="entry name" value="DUF3267"/>
    <property type="match status" value="1"/>
</dbReference>
<feature type="transmembrane region" description="Helical" evidence="1">
    <location>
        <begin position="76"/>
        <end position="101"/>
    </location>
</feature>
<dbReference type="AlphaFoldDB" id="A0A7Z0PEG4"/>
<gene>
    <name evidence="2" type="ORF">HP397_01685</name>
</gene>
<dbReference type="RefSeq" id="WP_180135458.1">
    <property type="nucleotide sequence ID" value="NZ_JABMKT010000005.1"/>
</dbReference>
<keyword evidence="1" id="KW-1133">Transmembrane helix</keyword>
<sequence length="209" mass="24073">MGRKLTKNEEKRKEIFDKKCQEMIDMGYEKKELMLDINEVNSRAIKLMIPTVLLILIPYYLLNRNNSDLFVLNTKIIYMILIYFLLIVINELIHGIFFAMFSKNGFKDIAFGAVWKHLTLYCSCISPVFLKEYVISALMPLVILGIIPTIHSFITGSFLILFVGFTMVVGAFGDILIVENILKNIDKEKEILILDHPTEIGSVAFERKK</sequence>
<organism evidence="2 3">
    <name type="scientific">Streptobacillus felis</name>
    <dbReference type="NCBI Taxonomy" id="1384509"/>
    <lineage>
        <taxon>Bacteria</taxon>
        <taxon>Fusobacteriati</taxon>
        <taxon>Fusobacteriota</taxon>
        <taxon>Fusobacteriia</taxon>
        <taxon>Fusobacteriales</taxon>
        <taxon>Leptotrichiaceae</taxon>
        <taxon>Streptobacillus</taxon>
    </lineage>
</organism>
<keyword evidence="3" id="KW-1185">Reference proteome</keyword>
<proteinExistence type="predicted"/>
<keyword evidence="1" id="KW-0812">Transmembrane</keyword>
<feature type="transmembrane region" description="Helical" evidence="1">
    <location>
        <begin position="133"/>
        <end position="154"/>
    </location>
</feature>
<protein>
    <submittedName>
        <fullName evidence="2">DUF3267 domain-containing protein</fullName>
    </submittedName>
</protein>
<evidence type="ECO:0000256" key="1">
    <source>
        <dbReference type="SAM" id="Phobius"/>
    </source>
</evidence>
<keyword evidence="1" id="KW-0472">Membrane</keyword>
<feature type="transmembrane region" description="Helical" evidence="1">
    <location>
        <begin position="160"/>
        <end position="182"/>
    </location>
</feature>
<name>A0A7Z0PEG4_9FUSO</name>
<dbReference type="InterPro" id="IPR021683">
    <property type="entry name" value="DUF3267"/>
</dbReference>
<dbReference type="Proteomes" id="UP000526184">
    <property type="component" value="Unassembled WGS sequence"/>
</dbReference>